<keyword evidence="1" id="KW-0472">Membrane</keyword>
<accession>A0A6A6V738</accession>
<keyword evidence="1" id="KW-1133">Transmembrane helix</keyword>
<evidence type="ECO:0008006" key="4">
    <source>
        <dbReference type="Google" id="ProtNLM"/>
    </source>
</evidence>
<dbReference type="OrthoDB" id="5392974at2759"/>
<dbReference type="EMBL" id="MU006584">
    <property type="protein sequence ID" value="KAF2745121.1"/>
    <property type="molecule type" value="Genomic_DNA"/>
</dbReference>
<evidence type="ECO:0000256" key="1">
    <source>
        <dbReference type="SAM" id="Phobius"/>
    </source>
</evidence>
<evidence type="ECO:0000313" key="2">
    <source>
        <dbReference type="EMBL" id="KAF2745121.1"/>
    </source>
</evidence>
<gene>
    <name evidence="2" type="ORF">M011DRAFT_527898</name>
</gene>
<proteinExistence type="predicted"/>
<sequence length="483" mass="56173">MADFQGAEAFWNRVSLEPMAKYPQHNKKNWKLWPKNSKVPSYSALPDMEFSTRPELEDPQIMHWGIKESAEEKEPPARVDVLWGKGADLQWRFRVSDEDLVVIASEEPPSHPLSGDKGSFRAFFIHTLDSDYGWLRGNFSIRPATLKALRKAGLSTSVLASIYSSEGFWAKLENQNFVQYDTDKRLKSFEFAYRYICGWDRGVSYIHFLRTEHTRTYFCINYPSRAREKITAYLKRYPEFAYRDFFLDAVAADDCLKEWHLNIGERRESVLHHERKYEDEAIDFNTATRQLHSLARDWHTLEQGCSILQTQLGFLRQVYEKYISLCCDSKNAWSVDVTSTMGESLDALRSRCDNYTKWTMVYRDRTTLRINLLFHLASQREARTSTSIAASNKTIAEQTRRDSASMITIAAVTMLFLPGTFVSAILSTTFFDYGKDGLSVSGQWWILPAVTLPLMILVFGVWWMWQWWRFVGWKRGRVEGKAV</sequence>
<protein>
    <recommendedName>
        <fullName evidence="4">Cora-domain-containing protein</fullName>
    </recommendedName>
</protein>
<reference evidence="2" key="1">
    <citation type="journal article" date="2020" name="Stud. Mycol.">
        <title>101 Dothideomycetes genomes: a test case for predicting lifestyles and emergence of pathogens.</title>
        <authorList>
            <person name="Haridas S."/>
            <person name="Albert R."/>
            <person name="Binder M."/>
            <person name="Bloem J."/>
            <person name="Labutti K."/>
            <person name="Salamov A."/>
            <person name="Andreopoulos B."/>
            <person name="Baker S."/>
            <person name="Barry K."/>
            <person name="Bills G."/>
            <person name="Bluhm B."/>
            <person name="Cannon C."/>
            <person name="Castanera R."/>
            <person name="Culley D."/>
            <person name="Daum C."/>
            <person name="Ezra D."/>
            <person name="Gonzalez J."/>
            <person name="Henrissat B."/>
            <person name="Kuo A."/>
            <person name="Liang C."/>
            <person name="Lipzen A."/>
            <person name="Lutzoni F."/>
            <person name="Magnuson J."/>
            <person name="Mondo S."/>
            <person name="Nolan M."/>
            <person name="Ohm R."/>
            <person name="Pangilinan J."/>
            <person name="Park H.-J."/>
            <person name="Ramirez L."/>
            <person name="Alfaro M."/>
            <person name="Sun H."/>
            <person name="Tritt A."/>
            <person name="Yoshinaga Y."/>
            <person name="Zwiers L.-H."/>
            <person name="Turgeon B."/>
            <person name="Goodwin S."/>
            <person name="Spatafora J."/>
            <person name="Crous P."/>
            <person name="Grigoriev I."/>
        </authorList>
    </citation>
    <scope>NUCLEOTIDE SEQUENCE</scope>
    <source>
        <strain evidence="2">CBS 119925</strain>
    </source>
</reference>
<dbReference type="AlphaFoldDB" id="A0A6A6V738"/>
<feature type="transmembrane region" description="Helical" evidence="1">
    <location>
        <begin position="407"/>
        <end position="431"/>
    </location>
</feature>
<dbReference type="Proteomes" id="UP000799440">
    <property type="component" value="Unassembled WGS sequence"/>
</dbReference>
<keyword evidence="3" id="KW-1185">Reference proteome</keyword>
<feature type="transmembrane region" description="Helical" evidence="1">
    <location>
        <begin position="443"/>
        <end position="465"/>
    </location>
</feature>
<name>A0A6A6V738_9PLEO</name>
<evidence type="ECO:0000313" key="3">
    <source>
        <dbReference type="Proteomes" id="UP000799440"/>
    </source>
</evidence>
<organism evidence="2 3">
    <name type="scientific">Sporormia fimetaria CBS 119925</name>
    <dbReference type="NCBI Taxonomy" id="1340428"/>
    <lineage>
        <taxon>Eukaryota</taxon>
        <taxon>Fungi</taxon>
        <taxon>Dikarya</taxon>
        <taxon>Ascomycota</taxon>
        <taxon>Pezizomycotina</taxon>
        <taxon>Dothideomycetes</taxon>
        <taxon>Pleosporomycetidae</taxon>
        <taxon>Pleosporales</taxon>
        <taxon>Sporormiaceae</taxon>
        <taxon>Sporormia</taxon>
    </lineage>
</organism>
<keyword evidence="1" id="KW-0812">Transmembrane</keyword>
<dbReference type="Gene3D" id="1.20.58.340">
    <property type="entry name" value="Magnesium transport protein CorA, transmembrane region"/>
    <property type="match status" value="1"/>
</dbReference>